<dbReference type="RefSeq" id="XP_033584472.1">
    <property type="nucleotide sequence ID" value="XM_033718639.1"/>
</dbReference>
<gene>
    <name evidence="1 3" type="ORF">BDZ99DRAFT_457231</name>
</gene>
<evidence type="ECO:0000313" key="3">
    <source>
        <dbReference type="RefSeq" id="XP_033584472.1"/>
    </source>
</evidence>
<sequence length="51" mass="5575">MSNALAVPLMDVSSESATARAPITRHTLHCQSWHLAKPLKTKQVPLHCHCG</sequence>
<keyword evidence="2" id="KW-1185">Reference proteome</keyword>
<reference evidence="1 3" key="1">
    <citation type="journal article" date="2020" name="Stud. Mycol.">
        <title>101 Dothideomycetes genomes: a test case for predicting lifestyles and emergence of pathogens.</title>
        <authorList>
            <person name="Haridas S."/>
            <person name="Albert R."/>
            <person name="Binder M."/>
            <person name="Bloem J."/>
            <person name="Labutti K."/>
            <person name="Salamov A."/>
            <person name="Andreopoulos B."/>
            <person name="Baker S."/>
            <person name="Barry K."/>
            <person name="Bills G."/>
            <person name="Bluhm B."/>
            <person name="Cannon C."/>
            <person name="Castanera R."/>
            <person name="Culley D."/>
            <person name="Daum C."/>
            <person name="Ezra D."/>
            <person name="Gonzalez J."/>
            <person name="Henrissat B."/>
            <person name="Kuo A."/>
            <person name="Liang C."/>
            <person name="Lipzen A."/>
            <person name="Lutzoni F."/>
            <person name="Magnuson J."/>
            <person name="Mondo S."/>
            <person name="Nolan M."/>
            <person name="Ohm R."/>
            <person name="Pangilinan J."/>
            <person name="Park H.-J."/>
            <person name="Ramirez L."/>
            <person name="Alfaro M."/>
            <person name="Sun H."/>
            <person name="Tritt A."/>
            <person name="Yoshinaga Y."/>
            <person name="Zwiers L.-H."/>
            <person name="Turgeon B."/>
            <person name="Goodwin S."/>
            <person name="Spatafora J."/>
            <person name="Crous P."/>
            <person name="Grigoriev I."/>
        </authorList>
    </citation>
    <scope>NUCLEOTIDE SEQUENCE</scope>
    <source>
        <strain evidence="1 3">CBS 304.34</strain>
    </source>
</reference>
<reference evidence="3" key="2">
    <citation type="submission" date="2020-04" db="EMBL/GenBank/DDBJ databases">
        <authorList>
            <consortium name="NCBI Genome Project"/>
        </authorList>
    </citation>
    <scope>NUCLEOTIDE SEQUENCE</scope>
    <source>
        <strain evidence="3">CBS 304.34</strain>
    </source>
</reference>
<dbReference type="GeneID" id="54459532"/>
<name>A0A6A6Z9M3_9PEZI</name>
<protein>
    <submittedName>
        <fullName evidence="1 3">Uncharacterized protein</fullName>
    </submittedName>
</protein>
<dbReference type="EMBL" id="MU003692">
    <property type="protein sequence ID" value="KAF2817508.1"/>
    <property type="molecule type" value="Genomic_DNA"/>
</dbReference>
<evidence type="ECO:0000313" key="1">
    <source>
        <dbReference type="EMBL" id="KAF2817508.1"/>
    </source>
</evidence>
<dbReference type="Proteomes" id="UP000504636">
    <property type="component" value="Unplaced"/>
</dbReference>
<organism evidence="1">
    <name type="scientific">Mytilinidion resinicola</name>
    <dbReference type="NCBI Taxonomy" id="574789"/>
    <lineage>
        <taxon>Eukaryota</taxon>
        <taxon>Fungi</taxon>
        <taxon>Dikarya</taxon>
        <taxon>Ascomycota</taxon>
        <taxon>Pezizomycotina</taxon>
        <taxon>Dothideomycetes</taxon>
        <taxon>Pleosporomycetidae</taxon>
        <taxon>Mytilinidiales</taxon>
        <taxon>Mytilinidiaceae</taxon>
        <taxon>Mytilinidion</taxon>
    </lineage>
</organism>
<proteinExistence type="predicted"/>
<reference evidence="3" key="3">
    <citation type="submission" date="2025-04" db="UniProtKB">
        <authorList>
            <consortium name="RefSeq"/>
        </authorList>
    </citation>
    <scope>IDENTIFICATION</scope>
    <source>
        <strain evidence="3">CBS 304.34</strain>
    </source>
</reference>
<evidence type="ECO:0000313" key="2">
    <source>
        <dbReference type="Proteomes" id="UP000504636"/>
    </source>
</evidence>
<accession>A0A6A6Z9M3</accession>
<dbReference type="AlphaFoldDB" id="A0A6A6Z9M3"/>